<dbReference type="Pfam" id="PF19288">
    <property type="entry name" value="CofH_C"/>
    <property type="match status" value="1"/>
</dbReference>
<dbReference type="HAMAP" id="MF_00993">
    <property type="entry name" value="MqnE"/>
    <property type="match status" value="1"/>
</dbReference>
<dbReference type="SUPFAM" id="SSF102114">
    <property type="entry name" value="Radical SAM enzymes"/>
    <property type="match status" value="1"/>
</dbReference>
<comment type="pathway">
    <text evidence="6">Quinol/quinone metabolism; menaquinone biosynthesis.</text>
</comment>
<feature type="binding site" evidence="6 7">
    <location>
        <position position="76"/>
    </location>
    <ligand>
        <name>[4Fe-4S] cluster</name>
        <dbReference type="ChEBI" id="CHEBI:49883"/>
        <note>4Fe-4S-S-AdoMet</note>
    </ligand>
</feature>
<sequence>MLNADRYAMLGLGEIFDKVTAGERLSLEDGELLYNCPDITAVGALAHHVRTRMHGDRTYYVLNRQVNYTNICVNGCLFCAFQRERGQQGAYVMQPSDIVDRVLDDKGTPFTEVHIVGGCHPDLPLEWFEDVIRRIKQQRPEIVVKAFTAVEIAHFATLAGIGTAEVLARLKAAGLESMPGGGAEIFAPRVRERICARKATAQEWLRIAGEAHGLGITTNCTMLFGHIESVDDRLDHLDRLRRQQDVSGGFNCFIPLPFLTENSLLKLPEDRRGEHVGLDRLRTIAVSRLLLDNIPHIKAYWVMMGIKMAQTALYFGADDLDGTIVEERIGQEAGASSGQGLTISSLRHMITASGFTPVQRDTHFNPVEATL</sequence>
<dbReference type="RefSeq" id="WP_011366860.1">
    <property type="nucleotide sequence ID" value="NC_007519.1"/>
</dbReference>
<dbReference type="InterPro" id="IPR022432">
    <property type="entry name" value="MqnE"/>
</dbReference>
<keyword evidence="5 6" id="KW-0411">Iron-sulfur</keyword>
<dbReference type="Gene3D" id="3.20.20.70">
    <property type="entry name" value="Aldolase class I"/>
    <property type="match status" value="1"/>
</dbReference>
<dbReference type="SFLD" id="SFLDG01389">
    <property type="entry name" value="menaquinone_synthsis_involved"/>
    <property type="match status" value="1"/>
</dbReference>
<keyword evidence="4 6" id="KW-0408">Iron</keyword>
<keyword evidence="2 6" id="KW-0949">S-adenosyl-L-methionine</keyword>
<dbReference type="KEGG" id="dde:Dde_0798"/>
<dbReference type="SFLD" id="SFLDF00343">
    <property type="entry name" value="aminofutalosine_synthase_(mqnE"/>
    <property type="match status" value="1"/>
</dbReference>
<organism evidence="10 11">
    <name type="scientific">Oleidesulfovibrio alaskensis (strain ATCC BAA-1058 / DSM 17464 / G20)</name>
    <name type="common">Desulfovibrio alaskensis</name>
    <dbReference type="NCBI Taxonomy" id="207559"/>
    <lineage>
        <taxon>Bacteria</taxon>
        <taxon>Pseudomonadati</taxon>
        <taxon>Thermodesulfobacteriota</taxon>
        <taxon>Desulfovibrionia</taxon>
        <taxon>Desulfovibrionales</taxon>
        <taxon>Desulfovibrionaceae</taxon>
        <taxon>Oleidesulfovibrio</taxon>
    </lineage>
</organism>
<dbReference type="CDD" id="cd01335">
    <property type="entry name" value="Radical_SAM"/>
    <property type="match status" value="1"/>
</dbReference>
<dbReference type="SFLD" id="SFLDS00029">
    <property type="entry name" value="Radical_SAM"/>
    <property type="match status" value="1"/>
</dbReference>
<evidence type="ECO:0000256" key="5">
    <source>
        <dbReference type="ARBA" id="ARBA00023014"/>
    </source>
</evidence>
<accession>Q314P7</accession>
<dbReference type="EC" id="2.5.1.120" evidence="6"/>
<evidence type="ECO:0000256" key="2">
    <source>
        <dbReference type="ARBA" id="ARBA00022691"/>
    </source>
</evidence>
<dbReference type="HOGENOM" id="CLU_040406_0_0_7"/>
<evidence type="ECO:0000256" key="7">
    <source>
        <dbReference type="PIRSR" id="PIRSR004762-1"/>
    </source>
</evidence>
<feature type="binding site" evidence="6 7">
    <location>
        <position position="72"/>
    </location>
    <ligand>
        <name>[4Fe-4S] cluster</name>
        <dbReference type="ChEBI" id="CHEBI:49883"/>
        <note>4Fe-4S-S-AdoMet</note>
    </ligand>
</feature>
<name>Q314P7_OLEA2</name>
<evidence type="ECO:0000256" key="8">
    <source>
        <dbReference type="PIRSR" id="PIRSR004762-2"/>
    </source>
</evidence>
<dbReference type="InterPro" id="IPR058240">
    <property type="entry name" value="rSAM_sf"/>
</dbReference>
<keyword evidence="11" id="KW-1185">Reference proteome</keyword>
<evidence type="ECO:0000256" key="1">
    <source>
        <dbReference type="ARBA" id="ARBA00022485"/>
    </source>
</evidence>
<evidence type="ECO:0000259" key="9">
    <source>
        <dbReference type="PROSITE" id="PS51918"/>
    </source>
</evidence>
<dbReference type="GO" id="GO:0102573">
    <property type="term" value="F:aminodeoxyfutalosine synthase activity"/>
    <property type="evidence" value="ECO:0007669"/>
    <property type="project" value="UniProtKB-EC"/>
</dbReference>
<dbReference type="UniPathway" id="UPA00079"/>
<dbReference type="SFLD" id="SFLDF00342">
    <property type="entry name" value="cyclic_dehypoxanthine_futalosi"/>
    <property type="match status" value="1"/>
</dbReference>
<evidence type="ECO:0000313" key="10">
    <source>
        <dbReference type="EMBL" id="ABB37599.1"/>
    </source>
</evidence>
<comment type="catalytic activity">
    <reaction evidence="6">
        <text>3-[(1-carboxyvinyl)-oxy]benzoate + S-adenosyl-L-methionine + H2O = 6-amino-6-deoxyfutalosine + hydrogencarbonate + L-methionine + H(+)</text>
        <dbReference type="Rhea" id="RHEA:33075"/>
        <dbReference type="ChEBI" id="CHEBI:15377"/>
        <dbReference type="ChEBI" id="CHEBI:15378"/>
        <dbReference type="ChEBI" id="CHEBI:17544"/>
        <dbReference type="ChEBI" id="CHEBI:57844"/>
        <dbReference type="ChEBI" id="CHEBI:59789"/>
        <dbReference type="ChEBI" id="CHEBI:64286"/>
        <dbReference type="ChEBI" id="CHEBI:76981"/>
        <dbReference type="EC" id="2.5.1.120"/>
    </reaction>
</comment>
<dbReference type="InterPro" id="IPR020050">
    <property type="entry name" value="FO_synthase_su2"/>
</dbReference>
<dbReference type="NCBIfam" id="TIGR03700">
    <property type="entry name" value="mena_SCO4494"/>
    <property type="match status" value="1"/>
</dbReference>
<feature type="binding site" evidence="6 7">
    <location>
        <position position="79"/>
    </location>
    <ligand>
        <name>[4Fe-4S] cluster</name>
        <dbReference type="ChEBI" id="CHEBI:49883"/>
        <note>4Fe-4S-S-AdoMet</note>
    </ligand>
</feature>
<dbReference type="NCBIfam" id="TIGR00423">
    <property type="entry name" value="CofH family radical SAM protein"/>
    <property type="match status" value="1"/>
</dbReference>
<comment type="function">
    <text evidence="6">Radical SAM enzyme that catalyzes the addition of the adenosyl radical to the double bond of 3-[(1-carboxyvinyl)oxy]benzoate, leading to aminodeoxyfutalosine (AFL), a key intermediate in the formation of menaquinone (MK, vitamin K2) from chorismate.</text>
</comment>
<evidence type="ECO:0000256" key="3">
    <source>
        <dbReference type="ARBA" id="ARBA00022723"/>
    </source>
</evidence>
<dbReference type="PROSITE" id="PS51918">
    <property type="entry name" value="RADICAL_SAM"/>
    <property type="match status" value="1"/>
</dbReference>
<keyword evidence="6" id="KW-0808">Transferase</keyword>
<proteinExistence type="inferred from homology"/>
<dbReference type="PIRSF" id="PIRSF004762">
    <property type="entry name" value="CHP00423"/>
    <property type="match status" value="1"/>
</dbReference>
<keyword evidence="1 6" id="KW-0004">4Fe-4S</keyword>
<keyword evidence="3 6" id="KW-0479">Metal-binding</keyword>
<dbReference type="InterPro" id="IPR034405">
    <property type="entry name" value="F420"/>
</dbReference>
<dbReference type="EMBL" id="CP000112">
    <property type="protein sequence ID" value="ABB37599.1"/>
    <property type="molecule type" value="Genomic_DNA"/>
</dbReference>
<comment type="similarity">
    <text evidence="6">Belongs to the radical SAM superfamily. MqnE family.</text>
</comment>
<evidence type="ECO:0000256" key="6">
    <source>
        <dbReference type="HAMAP-Rule" id="MF_00993"/>
    </source>
</evidence>
<dbReference type="SMART" id="SM00729">
    <property type="entry name" value="Elp3"/>
    <property type="match status" value="1"/>
</dbReference>
<dbReference type="InterPro" id="IPR007197">
    <property type="entry name" value="rSAM"/>
</dbReference>
<evidence type="ECO:0000313" key="11">
    <source>
        <dbReference type="Proteomes" id="UP000002710"/>
    </source>
</evidence>
<feature type="binding site" evidence="8">
    <location>
        <position position="78"/>
    </location>
    <ligand>
        <name>S-adenosyl-L-methionine</name>
        <dbReference type="ChEBI" id="CHEBI:59789"/>
    </ligand>
</feature>
<dbReference type="GO" id="GO:0009234">
    <property type="term" value="P:menaquinone biosynthetic process"/>
    <property type="evidence" value="ECO:0007669"/>
    <property type="project" value="UniProtKB-UniRule"/>
</dbReference>
<dbReference type="GO" id="GO:0005506">
    <property type="term" value="F:iron ion binding"/>
    <property type="evidence" value="ECO:0007669"/>
    <property type="project" value="UniProtKB-UniRule"/>
</dbReference>
<reference evidence="10 11" key="1">
    <citation type="journal article" date="2011" name="J. Bacteriol.">
        <title>Complete genome sequence and updated annotation of Desulfovibrio alaskensis G20.</title>
        <authorList>
            <person name="Hauser L.J."/>
            <person name="Land M.L."/>
            <person name="Brown S.D."/>
            <person name="Larimer F."/>
            <person name="Keller K.L."/>
            <person name="Rapp-Giles B.J."/>
            <person name="Price M.N."/>
            <person name="Lin M."/>
            <person name="Bruce D.C."/>
            <person name="Detter J.C."/>
            <person name="Tapia R."/>
            <person name="Han C.S."/>
            <person name="Goodwin L.A."/>
            <person name="Cheng J.F."/>
            <person name="Pitluck S."/>
            <person name="Copeland A."/>
            <person name="Lucas S."/>
            <person name="Nolan M."/>
            <person name="Lapidus A.L."/>
            <person name="Palumbo A.V."/>
            <person name="Wall J.D."/>
        </authorList>
    </citation>
    <scope>NUCLEOTIDE SEQUENCE [LARGE SCALE GENOMIC DNA]</scope>
    <source>
        <strain evidence="11">ATCC BAA 1058 / DSM 17464 / G20</strain>
    </source>
</reference>
<evidence type="ECO:0000256" key="4">
    <source>
        <dbReference type="ARBA" id="ARBA00023004"/>
    </source>
</evidence>
<dbReference type="eggNOG" id="COG1060">
    <property type="taxonomic scope" value="Bacteria"/>
</dbReference>
<dbReference type="PANTHER" id="PTHR43076:SF7">
    <property type="entry name" value="AMINODEOXYFUTALOSINE SYNTHASE"/>
    <property type="match status" value="1"/>
</dbReference>
<dbReference type="STRING" id="207559.Dde_0798"/>
<dbReference type="InterPro" id="IPR013785">
    <property type="entry name" value="Aldolase_TIM"/>
</dbReference>
<dbReference type="GO" id="GO:0044689">
    <property type="term" value="F:7,8-didemethyl-8-hydroxy-5-deazariboflavin synthase activity"/>
    <property type="evidence" value="ECO:0007669"/>
    <property type="project" value="TreeGrafter"/>
</dbReference>
<dbReference type="Proteomes" id="UP000002710">
    <property type="component" value="Chromosome"/>
</dbReference>
<dbReference type="PANTHER" id="PTHR43076">
    <property type="entry name" value="FO SYNTHASE (COFH)"/>
    <property type="match status" value="1"/>
</dbReference>
<feature type="domain" description="Radical SAM core" evidence="9">
    <location>
        <begin position="58"/>
        <end position="295"/>
    </location>
</feature>
<dbReference type="InterPro" id="IPR045567">
    <property type="entry name" value="CofH/MnqC-like_C"/>
</dbReference>
<dbReference type="InterPro" id="IPR006638">
    <property type="entry name" value="Elp3/MiaA/NifB-like_rSAM"/>
</dbReference>
<feature type="binding site" evidence="8">
    <location>
        <position position="184"/>
    </location>
    <ligand>
        <name>S-adenosyl-L-methionine</name>
        <dbReference type="ChEBI" id="CHEBI:59789"/>
    </ligand>
</feature>
<dbReference type="AlphaFoldDB" id="Q314P7"/>
<dbReference type="SFLD" id="SFLDG01064">
    <property type="entry name" value="F420__menaquinone_cofactor_bio"/>
    <property type="match status" value="1"/>
</dbReference>
<keyword evidence="6" id="KW-0474">Menaquinone biosynthesis</keyword>
<gene>
    <name evidence="6" type="primary">mqnE</name>
    <name evidence="10" type="ordered locus">Dde_0798</name>
</gene>
<protein>
    <recommendedName>
        <fullName evidence="6">Aminodeoxyfutalosine synthase</fullName>
        <shortName evidence="6">AFL synthase</shortName>
        <shortName evidence="6">Aminofutalosine synthase</shortName>
        <ecNumber evidence="6">2.5.1.120</ecNumber>
    </recommendedName>
    <alternativeName>
        <fullName evidence="6">Menaquinone biosynthetic enzyme MqnE</fullName>
    </alternativeName>
</protein>
<dbReference type="Pfam" id="PF04055">
    <property type="entry name" value="Radical_SAM"/>
    <property type="match status" value="1"/>
</dbReference>
<comment type="cofactor">
    <cofactor evidence="6 7">
        <name>[4Fe-4S] cluster</name>
        <dbReference type="ChEBI" id="CHEBI:49883"/>
    </cofactor>
    <text evidence="6 7">Binds 1 [4Fe-4S] cluster. The cluster is coordinated with 3 cysteines and an exchangeable S-adenosyl-L-methionine.</text>
</comment>
<dbReference type="GO" id="GO:0051539">
    <property type="term" value="F:4 iron, 4 sulfur cluster binding"/>
    <property type="evidence" value="ECO:0007669"/>
    <property type="project" value="UniProtKB-KW"/>
</dbReference>